<keyword evidence="5 10" id="KW-0256">Endoplasmic reticulum</keyword>
<dbReference type="GO" id="GO:0005789">
    <property type="term" value="C:endoplasmic reticulum membrane"/>
    <property type="evidence" value="ECO:0007669"/>
    <property type="project" value="UniProtKB-SubCell"/>
</dbReference>
<evidence type="ECO:0000256" key="10">
    <source>
        <dbReference type="RuleBase" id="RU368065"/>
    </source>
</evidence>
<keyword evidence="9 10" id="KW-0472">Membrane</keyword>
<feature type="transmembrane region" description="Helical" evidence="10">
    <location>
        <begin position="229"/>
        <end position="254"/>
    </location>
</feature>
<evidence type="ECO:0000256" key="9">
    <source>
        <dbReference type="ARBA" id="ARBA00023136"/>
    </source>
</evidence>
<gene>
    <name evidence="11" type="ORF">HYPSUDRAFT_87157</name>
</gene>
<evidence type="ECO:0000256" key="2">
    <source>
        <dbReference type="ARBA" id="ARBA00009187"/>
    </source>
</evidence>
<comment type="function">
    <text evidence="10">Mediator of sterol homeostasis involved in sterol uptake, trafficking and distribution into membranes.</text>
</comment>
<feature type="transmembrane region" description="Helical" evidence="10">
    <location>
        <begin position="295"/>
        <end position="314"/>
    </location>
</feature>
<keyword evidence="7 10" id="KW-0445">Lipid transport</keyword>
<keyword evidence="4 10" id="KW-0812">Transmembrane</keyword>
<evidence type="ECO:0000256" key="8">
    <source>
        <dbReference type="ARBA" id="ARBA00023098"/>
    </source>
</evidence>
<keyword evidence="10" id="KW-0333">Golgi apparatus</keyword>
<dbReference type="GO" id="GO:0006665">
    <property type="term" value="P:sphingolipid metabolic process"/>
    <property type="evidence" value="ECO:0007669"/>
    <property type="project" value="UniProtKB-UniRule"/>
</dbReference>
<evidence type="ECO:0000313" key="12">
    <source>
        <dbReference type="Proteomes" id="UP000054270"/>
    </source>
</evidence>
<proteinExistence type="inferred from homology"/>
<evidence type="ECO:0000256" key="5">
    <source>
        <dbReference type="ARBA" id="ARBA00022824"/>
    </source>
</evidence>
<name>A0A0D2PSQ7_HYPSF</name>
<dbReference type="OrthoDB" id="2192830at2759"/>
<accession>A0A0D2PSQ7</accession>
<evidence type="ECO:0000256" key="4">
    <source>
        <dbReference type="ARBA" id="ARBA00022692"/>
    </source>
</evidence>
<sequence length="359" mass="38512">MPICTSCTRAVPYLYTVYASADNLRLEKCPNARCGAFADPYVEHGALTLLLDLVLLKLGVYRHLLYNRGTPPRRLAGASASSSVTGESGAVAGENAGENAGAGANVEEKGNVDVDAVDEGAHTAAAKETARWALLAELGATLVLVDAFIRYTYLHIHPDAGADAIPARWTKYAALAFMRVLLGTTAETLAFHGGITVTCVALMSLLDFVHVRFPPQSPSTSSIRHEFRLSLISFSLFYSSITKLFLLFLLTIWLPAPPSYTPLPPWVPFGSDFLAGTMIERVVSLLDDTALDRAWVVRNVLGGMCAGFGLRVILDIHPVFSTIIILSGWAAKTAVATLLSAWVGGSQRSGEAWLAYSIP</sequence>
<dbReference type="GO" id="GO:0032541">
    <property type="term" value="C:cortical endoplasmic reticulum"/>
    <property type="evidence" value="ECO:0007669"/>
    <property type="project" value="TreeGrafter"/>
</dbReference>
<comment type="similarity">
    <text evidence="2 10">Belongs to the ARV1 family.</text>
</comment>
<feature type="transmembrane region" description="Helical" evidence="10">
    <location>
        <begin position="320"/>
        <end position="343"/>
    </location>
</feature>
<dbReference type="PANTHER" id="PTHR14467">
    <property type="entry name" value="ARV1"/>
    <property type="match status" value="1"/>
</dbReference>
<dbReference type="OMA" id="AFIRWTH"/>
<dbReference type="STRING" id="945553.A0A0D2PSQ7"/>
<keyword evidence="8 10" id="KW-0443">Lipid metabolism</keyword>
<evidence type="ECO:0000313" key="11">
    <source>
        <dbReference type="EMBL" id="KJA22775.1"/>
    </source>
</evidence>
<protein>
    <recommendedName>
        <fullName evidence="10">Protein ARV</fullName>
    </recommendedName>
</protein>
<dbReference type="Proteomes" id="UP000054270">
    <property type="component" value="Unassembled WGS sequence"/>
</dbReference>
<dbReference type="GO" id="GO:0000139">
    <property type="term" value="C:Golgi membrane"/>
    <property type="evidence" value="ECO:0007669"/>
    <property type="project" value="UniProtKB-SubCell"/>
</dbReference>
<dbReference type="Pfam" id="PF04161">
    <property type="entry name" value="Arv1"/>
    <property type="match status" value="1"/>
</dbReference>
<keyword evidence="10" id="KW-0746">Sphingolipid metabolism</keyword>
<dbReference type="InterPro" id="IPR007290">
    <property type="entry name" value="Arv1"/>
</dbReference>
<organism evidence="11 12">
    <name type="scientific">Hypholoma sublateritium (strain FD-334 SS-4)</name>
    <dbReference type="NCBI Taxonomy" id="945553"/>
    <lineage>
        <taxon>Eukaryota</taxon>
        <taxon>Fungi</taxon>
        <taxon>Dikarya</taxon>
        <taxon>Basidiomycota</taxon>
        <taxon>Agaricomycotina</taxon>
        <taxon>Agaricomycetes</taxon>
        <taxon>Agaricomycetidae</taxon>
        <taxon>Agaricales</taxon>
        <taxon>Agaricineae</taxon>
        <taxon>Strophariaceae</taxon>
        <taxon>Hypholoma</taxon>
    </lineage>
</organism>
<keyword evidence="12" id="KW-1185">Reference proteome</keyword>
<comment type="function">
    <text evidence="10">Regulates also the sphingolipid metabolism.</text>
</comment>
<dbReference type="GO" id="GO:0097036">
    <property type="term" value="P:regulation of plasma membrane sterol distribution"/>
    <property type="evidence" value="ECO:0007669"/>
    <property type="project" value="UniProtKB-UniRule"/>
</dbReference>
<dbReference type="EMBL" id="KN817547">
    <property type="protein sequence ID" value="KJA22775.1"/>
    <property type="molecule type" value="Genomic_DNA"/>
</dbReference>
<dbReference type="AlphaFoldDB" id="A0A0D2PSQ7"/>
<evidence type="ECO:0000256" key="6">
    <source>
        <dbReference type="ARBA" id="ARBA00022989"/>
    </source>
</evidence>
<feature type="transmembrane region" description="Helical" evidence="10">
    <location>
        <begin position="189"/>
        <end position="209"/>
    </location>
</feature>
<comment type="subcellular location">
    <subcellularLocation>
        <location evidence="1 10">Endoplasmic reticulum membrane</location>
        <topology evidence="1 10">Multi-pass membrane protein</topology>
    </subcellularLocation>
    <subcellularLocation>
        <location evidence="10">Golgi apparatus membrane</location>
        <topology evidence="10">Multi-pass membrane protein</topology>
    </subcellularLocation>
</comment>
<evidence type="ECO:0000256" key="7">
    <source>
        <dbReference type="ARBA" id="ARBA00023055"/>
    </source>
</evidence>
<dbReference type="PANTHER" id="PTHR14467:SF0">
    <property type="entry name" value="PROTEIN ARV1"/>
    <property type="match status" value="1"/>
</dbReference>
<keyword evidence="6 10" id="KW-1133">Transmembrane helix</keyword>
<reference evidence="12" key="1">
    <citation type="submission" date="2014-04" db="EMBL/GenBank/DDBJ databases">
        <title>Evolutionary Origins and Diversification of the Mycorrhizal Mutualists.</title>
        <authorList>
            <consortium name="DOE Joint Genome Institute"/>
            <consortium name="Mycorrhizal Genomics Consortium"/>
            <person name="Kohler A."/>
            <person name="Kuo A."/>
            <person name="Nagy L.G."/>
            <person name="Floudas D."/>
            <person name="Copeland A."/>
            <person name="Barry K.W."/>
            <person name="Cichocki N."/>
            <person name="Veneault-Fourrey C."/>
            <person name="LaButti K."/>
            <person name="Lindquist E.A."/>
            <person name="Lipzen A."/>
            <person name="Lundell T."/>
            <person name="Morin E."/>
            <person name="Murat C."/>
            <person name="Riley R."/>
            <person name="Ohm R."/>
            <person name="Sun H."/>
            <person name="Tunlid A."/>
            <person name="Henrissat B."/>
            <person name="Grigoriev I.V."/>
            <person name="Hibbett D.S."/>
            <person name="Martin F."/>
        </authorList>
    </citation>
    <scope>NUCLEOTIDE SEQUENCE [LARGE SCALE GENOMIC DNA]</scope>
    <source>
        <strain evidence="12">FD-334 SS-4</strain>
    </source>
</reference>
<evidence type="ECO:0000256" key="1">
    <source>
        <dbReference type="ARBA" id="ARBA00004477"/>
    </source>
</evidence>
<dbReference type="GO" id="GO:0032366">
    <property type="term" value="P:intracellular sterol transport"/>
    <property type="evidence" value="ECO:0007669"/>
    <property type="project" value="UniProtKB-UniRule"/>
</dbReference>
<evidence type="ECO:0000256" key="3">
    <source>
        <dbReference type="ARBA" id="ARBA00022448"/>
    </source>
</evidence>
<dbReference type="GO" id="GO:0016125">
    <property type="term" value="P:sterol metabolic process"/>
    <property type="evidence" value="ECO:0007669"/>
    <property type="project" value="UniProtKB-UniRule"/>
</dbReference>
<keyword evidence="3 10" id="KW-0813">Transport</keyword>